<feature type="domain" description="Peptidoglycan binding-like" evidence="4">
    <location>
        <begin position="121"/>
        <end position="168"/>
    </location>
</feature>
<organism evidence="5 6">
    <name type="scientific">Virgisporangium ochraceum</name>
    <dbReference type="NCBI Taxonomy" id="65505"/>
    <lineage>
        <taxon>Bacteria</taxon>
        <taxon>Bacillati</taxon>
        <taxon>Actinomycetota</taxon>
        <taxon>Actinomycetes</taxon>
        <taxon>Micromonosporales</taxon>
        <taxon>Micromonosporaceae</taxon>
        <taxon>Virgisporangium</taxon>
    </lineage>
</organism>
<evidence type="ECO:0000313" key="5">
    <source>
        <dbReference type="EMBL" id="GIJ65653.1"/>
    </source>
</evidence>
<dbReference type="InterPro" id="IPR036365">
    <property type="entry name" value="PGBD-like_sf"/>
</dbReference>
<dbReference type="SUPFAM" id="SSF47090">
    <property type="entry name" value="PGBD-like"/>
    <property type="match status" value="1"/>
</dbReference>
<evidence type="ECO:0000313" key="6">
    <source>
        <dbReference type="Proteomes" id="UP000635606"/>
    </source>
</evidence>
<protein>
    <submittedName>
        <fullName evidence="5">Peptidoglycan-binding protein</fullName>
    </submittedName>
</protein>
<dbReference type="Gene3D" id="1.10.101.10">
    <property type="entry name" value="PGBD-like superfamily/PGBD"/>
    <property type="match status" value="1"/>
</dbReference>
<accession>A0A8J4E8V7</accession>
<keyword evidence="6" id="KW-1185">Reference proteome</keyword>
<proteinExistence type="predicted"/>
<dbReference type="Pfam" id="PF01471">
    <property type="entry name" value="PG_binding_1"/>
    <property type="match status" value="1"/>
</dbReference>
<reference evidence="5" key="1">
    <citation type="submission" date="2021-01" db="EMBL/GenBank/DDBJ databases">
        <title>Whole genome shotgun sequence of Virgisporangium ochraceum NBRC 16418.</title>
        <authorList>
            <person name="Komaki H."/>
            <person name="Tamura T."/>
        </authorList>
    </citation>
    <scope>NUCLEOTIDE SEQUENCE</scope>
    <source>
        <strain evidence="5">NBRC 16418</strain>
    </source>
</reference>
<evidence type="ECO:0000259" key="4">
    <source>
        <dbReference type="Pfam" id="PF01471"/>
    </source>
</evidence>
<dbReference type="PANTHER" id="PTHR32347">
    <property type="entry name" value="EFFLUX SYSTEM COMPONENT YKNX-RELATED"/>
    <property type="match status" value="1"/>
</dbReference>
<sequence>MRLGRVAVAVVAAVAVVGAASAAAFGFGGGNEGTPKSAAKPPGTATIGRTTLYDRKEVDGTLGHGTDYAVAGRINGTVTWLPETGTVLQRGHTVYRVDNTPVVLLYGTLPAYRELRSGLEGADVKQFESELAALGYDGFTVDEEYTSSTAAAVREWQEDLGLEETGTVELGRVVFASTVVRVSGVEAAVGGSAQGNLLTISGTSRVVTVTLDVADQRLAVKGAAVTVELPDGKTANGTISAVATVITPASGNNEASTDIEVTVALAEADQKSIAGFDRATVDVTFTVSERKNVLAVPVAALLALAEGGYGVQVIEADGSTRIVRVETGLFSGGKVEITGDGIAEGMTVGMPS</sequence>
<gene>
    <name evidence="5" type="ORF">Voc01_005700</name>
</gene>
<comment type="subcellular location">
    <subcellularLocation>
        <location evidence="1">Cell envelope</location>
    </subcellularLocation>
</comment>
<keyword evidence="2" id="KW-0175">Coiled coil</keyword>
<dbReference type="Proteomes" id="UP000635606">
    <property type="component" value="Unassembled WGS sequence"/>
</dbReference>
<keyword evidence="3" id="KW-0732">Signal</keyword>
<name>A0A8J4E8V7_9ACTN</name>
<dbReference type="GO" id="GO:0030313">
    <property type="term" value="C:cell envelope"/>
    <property type="evidence" value="ECO:0007669"/>
    <property type="project" value="UniProtKB-SubCell"/>
</dbReference>
<dbReference type="InterPro" id="IPR036366">
    <property type="entry name" value="PGBDSf"/>
</dbReference>
<dbReference type="Gene3D" id="2.40.420.20">
    <property type="match status" value="1"/>
</dbReference>
<feature type="chain" id="PRO_5035265591" evidence="3">
    <location>
        <begin position="23"/>
        <end position="352"/>
    </location>
</feature>
<comment type="caution">
    <text evidence="5">The sequence shown here is derived from an EMBL/GenBank/DDBJ whole genome shotgun (WGS) entry which is preliminary data.</text>
</comment>
<evidence type="ECO:0000256" key="3">
    <source>
        <dbReference type="SAM" id="SignalP"/>
    </source>
</evidence>
<dbReference type="AlphaFoldDB" id="A0A8J4E8V7"/>
<evidence type="ECO:0000256" key="1">
    <source>
        <dbReference type="ARBA" id="ARBA00004196"/>
    </source>
</evidence>
<dbReference type="InterPro" id="IPR050465">
    <property type="entry name" value="UPF0194_transport"/>
</dbReference>
<dbReference type="EMBL" id="BOPH01000007">
    <property type="protein sequence ID" value="GIJ65653.1"/>
    <property type="molecule type" value="Genomic_DNA"/>
</dbReference>
<evidence type="ECO:0000256" key="2">
    <source>
        <dbReference type="ARBA" id="ARBA00023054"/>
    </source>
</evidence>
<feature type="signal peptide" evidence="3">
    <location>
        <begin position="1"/>
        <end position="22"/>
    </location>
</feature>
<dbReference type="InterPro" id="IPR002477">
    <property type="entry name" value="Peptidoglycan-bd-like"/>
</dbReference>